<keyword evidence="6" id="KW-1173">Viral penetration via permeabilization of host membrane</keyword>
<comment type="function">
    <text evidence="10">VP5 protein is one of the two proteins (with VP2) which constitute the virus particle outer capsid. Acts as a membrane permeabilization protein that mediates release of viral particles from endosomal compartments into the cytoplasm. Permeabilization activity is probably negatively regulated by VP2 and is triggered by endosomal degradation of VP2 and exposure to low pH.</text>
</comment>
<comment type="similarity">
    <text evidence="2">Belongs to the orbivirus VP5 family.</text>
</comment>
<dbReference type="Pfam" id="PF00901">
    <property type="entry name" value="Orbi_VP5"/>
    <property type="match status" value="1"/>
</dbReference>
<evidence type="ECO:0000256" key="10">
    <source>
        <dbReference type="ARBA" id="ARBA00024835"/>
    </source>
</evidence>
<sequence>MGKFIRSLNTIGKKAWNAVNSDTAKKLYGLVGKAATRFAESEIGSATIDGFIQGSVNSLLTGESYGDSVKQAVILNIMSSAEAKPDPLSPGEQSMAHRIKELEDIEKSEQVYQKYSKELLEIMGEEVKEVREYATKIHAETEKEDKQVEILEKAVRGYGKLIKHETENVDRLARALRKEIDARTADEMKIVSDYQYKIDALRNAIEVEKESMQEEAVEEIITMSTEVLEAAAEEFPIVGATTAAAIASGRAAEGAFKLKKVIKMLSGIDLSHLDTPKLQPAIIKAILEAPQEERVSDLALASGIDDKLEVLKENYNEIQHLEKEIVPLFKKMVKDDAKMLGIKEHLIHPVTVSKFVTPKGEKPFIHIYTAAWDSDEVFMFSVHAPHHLAQSFFLGFNLTLEYVFFEDTSVKWHLMKSGVQNISGRTFAQACKEFLSLASTVQGGSEIHAKRLLRSSRDTPIYMGSIRYEVAFRIIRANALQLVHNEDLQKHILKGPKHFQRRTIMEALKYGVHIMERKIDISMFASTL</sequence>
<evidence type="ECO:0000256" key="7">
    <source>
        <dbReference type="ARBA" id="ARBA00022770"/>
    </source>
</evidence>
<comment type="subcellular location">
    <subcellularLocation>
        <location evidence="1">Virion</location>
    </subcellularLocation>
</comment>
<keyword evidence="7" id="KW-1152">Outer capsid protein</keyword>
<evidence type="ECO:0000256" key="4">
    <source>
        <dbReference type="ARBA" id="ARBA00022561"/>
    </source>
</evidence>
<protein>
    <recommendedName>
        <fullName evidence="3">Outer capsid protein VP5</fullName>
    </recommendedName>
</protein>
<keyword evidence="4" id="KW-0167">Capsid protein</keyword>
<dbReference type="GO" id="GO:0005198">
    <property type="term" value="F:structural molecule activity"/>
    <property type="evidence" value="ECO:0007669"/>
    <property type="project" value="InterPro"/>
</dbReference>
<reference evidence="11" key="1">
    <citation type="journal article" date="2014" name="Virology">
        <title>Enhanced arbovirus surveillance with deep sequencing: Identification of novel rhabdoviruses and bunyaviruses in Australian mosquitoes.</title>
        <authorList>
            <person name="Coffey L.L."/>
            <person name="Page B.L."/>
            <person name="Greninger A.L."/>
            <person name="Herring B.L."/>
            <person name="Russell R.C."/>
            <person name="Doggett S.L."/>
            <person name="Haniotis J."/>
            <person name="Wang C."/>
            <person name="Deng X."/>
            <person name="Delwart E.L."/>
        </authorList>
    </citation>
    <scope>NUCLEOTIDE SEQUENCE</scope>
    <source>
        <strain evidence="11">948</strain>
    </source>
</reference>
<dbReference type="GO" id="GO:0140267">
    <property type="term" value="P:symbiont entry into host cell via permeabilization of host membrane"/>
    <property type="evidence" value="ECO:0007669"/>
    <property type="project" value="UniProtKB-KW"/>
</dbReference>
<evidence type="ECO:0000313" key="11">
    <source>
        <dbReference type="EMBL" id="AGX86086.1"/>
    </source>
</evidence>
<proteinExistence type="inferred from homology"/>
<dbReference type="GO" id="GO:0039624">
    <property type="term" value="C:viral outer capsid"/>
    <property type="evidence" value="ECO:0007669"/>
    <property type="project" value="UniProtKB-KW"/>
</dbReference>
<evidence type="ECO:0000256" key="6">
    <source>
        <dbReference type="ARBA" id="ARBA00022648"/>
    </source>
</evidence>
<evidence type="ECO:0000256" key="5">
    <source>
        <dbReference type="ARBA" id="ARBA00022595"/>
    </source>
</evidence>
<name>U5N716_9REOV</name>
<dbReference type="InterPro" id="IPR000145">
    <property type="entry name" value="Capsid_VP5_Orbivir"/>
</dbReference>
<evidence type="ECO:0000256" key="2">
    <source>
        <dbReference type="ARBA" id="ARBA00007624"/>
    </source>
</evidence>
<keyword evidence="5" id="KW-1162">Viral penetration into host cytoplasm</keyword>
<evidence type="ECO:0000256" key="1">
    <source>
        <dbReference type="ARBA" id="ARBA00004328"/>
    </source>
</evidence>
<accession>U5N716</accession>
<keyword evidence="8" id="KW-0946">Virion</keyword>
<evidence type="ECO:0000256" key="3">
    <source>
        <dbReference type="ARBA" id="ARBA00015353"/>
    </source>
</evidence>
<organism evidence="11">
    <name type="scientific">Warrego virus</name>
    <dbReference type="NCBI Taxonomy" id="40062"/>
    <lineage>
        <taxon>Viruses</taxon>
        <taxon>Riboviria</taxon>
        <taxon>Orthornavirae</taxon>
        <taxon>Duplornaviricota</taxon>
        <taxon>Resentoviricetes</taxon>
        <taxon>Reovirales</taxon>
        <taxon>Sedoreoviridae</taxon>
        <taxon>Orbivirus</taxon>
        <taxon>Orbivirus gammamitchellense</taxon>
    </lineage>
</organism>
<evidence type="ECO:0000256" key="8">
    <source>
        <dbReference type="ARBA" id="ARBA00022844"/>
    </source>
</evidence>
<keyword evidence="9" id="KW-1160">Virus entry into host cell</keyword>
<evidence type="ECO:0000256" key="9">
    <source>
        <dbReference type="ARBA" id="ARBA00023296"/>
    </source>
</evidence>
<dbReference type="EMBL" id="KF310906">
    <property type="protein sequence ID" value="AGX86086.1"/>
    <property type="molecule type" value="Genomic_RNA"/>
</dbReference>